<evidence type="ECO:0000256" key="6">
    <source>
        <dbReference type="ARBA" id="ARBA00035183"/>
    </source>
</evidence>
<keyword evidence="3" id="KW-0689">Ribosomal protein</keyword>
<dbReference type="VEuPathDB" id="VectorBase:CSON013016"/>
<evidence type="ECO:0000313" key="9">
    <source>
        <dbReference type="EMBL" id="SSW98865.1"/>
    </source>
</evidence>
<evidence type="ECO:0000256" key="4">
    <source>
        <dbReference type="ARBA" id="ARBA00023128"/>
    </source>
</evidence>
<evidence type="ECO:0000313" key="10">
    <source>
        <dbReference type="EMBL" id="SSX19251.1"/>
    </source>
</evidence>
<feature type="region of interest" description="Disordered" evidence="8">
    <location>
        <begin position="34"/>
        <end position="56"/>
    </location>
</feature>
<dbReference type="EMBL" id="UFQS01000063">
    <property type="protein sequence ID" value="SSW98865.1"/>
    <property type="molecule type" value="Genomic_DNA"/>
</dbReference>
<gene>
    <name evidence="9" type="primary">CSON013016</name>
</gene>
<evidence type="ECO:0000256" key="7">
    <source>
        <dbReference type="ARBA" id="ARBA00035398"/>
    </source>
</evidence>
<feature type="compositionally biased region" description="Basic and acidic residues" evidence="8">
    <location>
        <begin position="34"/>
        <end position="47"/>
    </location>
</feature>
<evidence type="ECO:0000256" key="2">
    <source>
        <dbReference type="ARBA" id="ARBA00008860"/>
    </source>
</evidence>
<reference evidence="9" key="1">
    <citation type="submission" date="2018-04" db="EMBL/GenBank/DDBJ databases">
        <authorList>
            <person name="Go L.Y."/>
            <person name="Mitchell J.A."/>
        </authorList>
    </citation>
    <scope>NUCLEOTIDE SEQUENCE</scope>
    <source>
        <tissue evidence="9">Whole organism</tissue>
    </source>
</reference>
<dbReference type="PANTHER" id="PTHR31542">
    <property type="entry name" value="39A RIBOSOMAL PROTEIN L50, MITOCHONDRIAL"/>
    <property type="match status" value="1"/>
</dbReference>
<evidence type="ECO:0000256" key="8">
    <source>
        <dbReference type="SAM" id="MobiDB-lite"/>
    </source>
</evidence>
<dbReference type="Pfam" id="PF10501">
    <property type="entry name" value="Ribosomal_L50"/>
    <property type="match status" value="1"/>
</dbReference>
<dbReference type="InterPro" id="IPR018305">
    <property type="entry name" value="Ribosomal_m50"/>
</dbReference>
<protein>
    <recommendedName>
        <fullName evidence="6">Large ribosomal subunit protein mL50</fullName>
    </recommendedName>
    <alternativeName>
        <fullName evidence="7">39S ribosomal protein L50, mitochondrial</fullName>
    </alternativeName>
</protein>
<evidence type="ECO:0000256" key="5">
    <source>
        <dbReference type="ARBA" id="ARBA00023274"/>
    </source>
</evidence>
<evidence type="ECO:0000256" key="1">
    <source>
        <dbReference type="ARBA" id="ARBA00004173"/>
    </source>
</evidence>
<proteinExistence type="inferred from homology"/>
<comment type="similarity">
    <text evidence="2">Belongs to the mitochondrion-specific ribosomal protein mL50 family.</text>
</comment>
<dbReference type="EMBL" id="UFQT01000063">
    <property type="protein sequence ID" value="SSX19251.1"/>
    <property type="molecule type" value="Genomic_DNA"/>
</dbReference>
<reference evidence="10" key="2">
    <citation type="submission" date="2018-07" db="EMBL/GenBank/DDBJ databases">
        <authorList>
            <person name="Quirk P.G."/>
            <person name="Krulwich T.A."/>
        </authorList>
    </citation>
    <scope>NUCLEOTIDE SEQUENCE</scope>
</reference>
<accession>A0A336K691</accession>
<evidence type="ECO:0000256" key="3">
    <source>
        <dbReference type="ARBA" id="ARBA00022980"/>
    </source>
</evidence>
<sequence length="203" mass="23650">MATILRNGYRAVKPDFCAQSYFIRYASSNRIKEFRPRKPKPQEKGPRIDSFGTSLENKGYLRPYKPYDPPSDFRSKIEEFAASLNISQSNSEFESKTIKYEFLNKCFEEFKHIVPNSKMHEIKTVADVIQFYQTPLSTTVPLDALKTVELPENLHVQYDYHRFHPDTDTMFGGQTAFPKSHTIVTGLKYKDKYRSLKAKTSWP</sequence>
<keyword evidence="4" id="KW-0496">Mitochondrion</keyword>
<dbReference type="OMA" id="HIQYEYV"/>
<comment type="subcellular location">
    <subcellularLocation>
        <location evidence="1">Mitochondrion</location>
    </subcellularLocation>
</comment>
<keyword evidence="5" id="KW-0687">Ribonucleoprotein</keyword>
<dbReference type="PANTHER" id="PTHR31542:SF1">
    <property type="entry name" value="LARGE RIBOSOMAL SUBUNIT PROTEIN ML50"/>
    <property type="match status" value="1"/>
</dbReference>
<name>A0A336K691_CULSO</name>
<organism evidence="9">
    <name type="scientific">Culicoides sonorensis</name>
    <name type="common">Biting midge</name>
    <dbReference type="NCBI Taxonomy" id="179676"/>
    <lineage>
        <taxon>Eukaryota</taxon>
        <taxon>Metazoa</taxon>
        <taxon>Ecdysozoa</taxon>
        <taxon>Arthropoda</taxon>
        <taxon>Hexapoda</taxon>
        <taxon>Insecta</taxon>
        <taxon>Pterygota</taxon>
        <taxon>Neoptera</taxon>
        <taxon>Endopterygota</taxon>
        <taxon>Diptera</taxon>
        <taxon>Nematocera</taxon>
        <taxon>Chironomoidea</taxon>
        <taxon>Ceratopogonidae</taxon>
        <taxon>Ceratopogoninae</taxon>
        <taxon>Culicoides</taxon>
        <taxon>Monoculicoides</taxon>
    </lineage>
</organism>
<dbReference type="AlphaFoldDB" id="A0A336K691"/>
<dbReference type="GO" id="GO:0005762">
    <property type="term" value="C:mitochondrial large ribosomal subunit"/>
    <property type="evidence" value="ECO:0007669"/>
    <property type="project" value="TreeGrafter"/>
</dbReference>